<dbReference type="GO" id="GO:0008610">
    <property type="term" value="P:lipid biosynthetic process"/>
    <property type="evidence" value="ECO:0007669"/>
    <property type="project" value="InterPro"/>
</dbReference>
<dbReference type="InterPro" id="IPR050307">
    <property type="entry name" value="Sterol_Desaturase_Related"/>
</dbReference>
<evidence type="ECO:0000259" key="6">
    <source>
        <dbReference type="Pfam" id="PF04116"/>
    </source>
</evidence>
<name>D2VPD9_NAEGR</name>
<dbReference type="Pfam" id="PF04116">
    <property type="entry name" value="FA_hydroxylase"/>
    <property type="match status" value="1"/>
</dbReference>
<evidence type="ECO:0000313" key="7">
    <source>
        <dbReference type="EMBL" id="EFC41342.1"/>
    </source>
</evidence>
<dbReference type="STRING" id="5762.D2VPD9"/>
<keyword evidence="2 5" id="KW-0812">Transmembrane</keyword>
<sequence>MITAEQFGLLESGPTFNYWIYVPIGLTLASMLISVMAQYFSYFWPTIEIKPQFKNKTTHYVFLSYCVNHSLAAILTTCVAAYTYYYGSCYESNIFSMEPFEMMCYLMNVMWCTLQQVLIYDFLIYAFHRSCHTNKWMYIHIHKWHHENNTPNGVCDAIYGDAFEGTLVAYFGVGQMMFFSLPASSICLFLFLISFFVQLNHCGRKVRIPYVYTYKFHAVHHRHFKWNFAEHLPVWDFLFGTMKLNEISDEQF</sequence>
<organism evidence="8">
    <name type="scientific">Naegleria gruberi</name>
    <name type="common">Amoeba</name>
    <dbReference type="NCBI Taxonomy" id="5762"/>
    <lineage>
        <taxon>Eukaryota</taxon>
        <taxon>Discoba</taxon>
        <taxon>Heterolobosea</taxon>
        <taxon>Tetramitia</taxon>
        <taxon>Eutetramitia</taxon>
        <taxon>Vahlkampfiidae</taxon>
        <taxon>Naegleria</taxon>
    </lineage>
</organism>
<dbReference type="InParanoid" id="D2VPD9"/>
<dbReference type="OrthoDB" id="408954at2759"/>
<evidence type="ECO:0000256" key="2">
    <source>
        <dbReference type="ARBA" id="ARBA00022692"/>
    </source>
</evidence>
<dbReference type="InterPro" id="IPR006694">
    <property type="entry name" value="Fatty_acid_hydroxylase"/>
</dbReference>
<feature type="transmembrane region" description="Helical" evidence="5">
    <location>
        <begin position="18"/>
        <end position="40"/>
    </location>
</feature>
<reference evidence="7 8" key="1">
    <citation type="journal article" date="2010" name="Cell">
        <title>The genome of Naegleria gruberi illuminates early eukaryotic versatility.</title>
        <authorList>
            <person name="Fritz-Laylin L.K."/>
            <person name="Prochnik S.E."/>
            <person name="Ginger M.L."/>
            <person name="Dacks J.B."/>
            <person name="Carpenter M.L."/>
            <person name="Field M.C."/>
            <person name="Kuo A."/>
            <person name="Paredez A."/>
            <person name="Chapman J."/>
            <person name="Pham J."/>
            <person name="Shu S."/>
            <person name="Neupane R."/>
            <person name="Cipriano M."/>
            <person name="Mancuso J."/>
            <person name="Tu H."/>
            <person name="Salamov A."/>
            <person name="Lindquist E."/>
            <person name="Shapiro H."/>
            <person name="Lucas S."/>
            <person name="Grigoriev I.V."/>
            <person name="Cande W.Z."/>
            <person name="Fulton C."/>
            <person name="Rokhsar D.S."/>
            <person name="Dawson S.C."/>
        </authorList>
    </citation>
    <scope>NUCLEOTIDE SEQUENCE [LARGE SCALE GENOMIC DNA]</scope>
    <source>
        <strain evidence="7 8">NEG-M</strain>
    </source>
</reference>
<accession>D2VPD9</accession>
<dbReference type="GeneID" id="8850728"/>
<evidence type="ECO:0000256" key="1">
    <source>
        <dbReference type="ARBA" id="ARBA00004370"/>
    </source>
</evidence>
<evidence type="ECO:0000256" key="5">
    <source>
        <dbReference type="SAM" id="Phobius"/>
    </source>
</evidence>
<keyword evidence="3 5" id="KW-1133">Transmembrane helix</keyword>
<keyword evidence="8" id="KW-1185">Reference proteome</keyword>
<dbReference type="RefSeq" id="XP_002674086.1">
    <property type="nucleotide sequence ID" value="XM_002674040.1"/>
</dbReference>
<dbReference type="PANTHER" id="PTHR11863">
    <property type="entry name" value="STEROL DESATURASE"/>
    <property type="match status" value="1"/>
</dbReference>
<comment type="subcellular location">
    <subcellularLocation>
        <location evidence="1">Membrane</location>
    </subcellularLocation>
</comment>
<dbReference type="AlphaFoldDB" id="D2VPD9"/>
<feature type="transmembrane region" description="Helical" evidence="5">
    <location>
        <begin position="60"/>
        <end position="85"/>
    </location>
</feature>
<proteinExistence type="predicted"/>
<dbReference type="GO" id="GO:0005506">
    <property type="term" value="F:iron ion binding"/>
    <property type="evidence" value="ECO:0007669"/>
    <property type="project" value="InterPro"/>
</dbReference>
<evidence type="ECO:0000256" key="3">
    <source>
        <dbReference type="ARBA" id="ARBA00022989"/>
    </source>
</evidence>
<evidence type="ECO:0000313" key="8">
    <source>
        <dbReference type="Proteomes" id="UP000006671"/>
    </source>
</evidence>
<feature type="transmembrane region" description="Helical" evidence="5">
    <location>
        <begin position="176"/>
        <end position="197"/>
    </location>
</feature>
<feature type="transmembrane region" description="Helical" evidence="5">
    <location>
        <begin position="105"/>
        <end position="127"/>
    </location>
</feature>
<dbReference type="KEGG" id="ngr:NAEGRDRAFT_80744"/>
<evidence type="ECO:0000256" key="4">
    <source>
        <dbReference type="ARBA" id="ARBA00023136"/>
    </source>
</evidence>
<dbReference type="GO" id="GO:0016491">
    <property type="term" value="F:oxidoreductase activity"/>
    <property type="evidence" value="ECO:0007669"/>
    <property type="project" value="InterPro"/>
</dbReference>
<keyword evidence="4 5" id="KW-0472">Membrane</keyword>
<dbReference type="VEuPathDB" id="AmoebaDB:NAEGRDRAFT_80744"/>
<dbReference type="Proteomes" id="UP000006671">
    <property type="component" value="Unassembled WGS sequence"/>
</dbReference>
<dbReference type="GO" id="GO:0016020">
    <property type="term" value="C:membrane"/>
    <property type="evidence" value="ECO:0007669"/>
    <property type="project" value="UniProtKB-SubCell"/>
</dbReference>
<gene>
    <name evidence="7" type="ORF">NAEGRDRAFT_80744</name>
</gene>
<dbReference type="EMBL" id="GG738886">
    <property type="protein sequence ID" value="EFC41342.1"/>
    <property type="molecule type" value="Genomic_DNA"/>
</dbReference>
<protein>
    <submittedName>
        <fullName evidence="7">C-5 sterol desaturase-like protein</fullName>
    </submittedName>
</protein>
<feature type="domain" description="Fatty acid hydroxylase" evidence="6">
    <location>
        <begin position="117"/>
        <end position="241"/>
    </location>
</feature>